<name>A0ABV5SGV6_9ACTN</name>
<dbReference type="Gene3D" id="3.40.430.10">
    <property type="entry name" value="Dihydrofolate Reductase, subunit A"/>
    <property type="match status" value="1"/>
</dbReference>
<reference evidence="2 3" key="1">
    <citation type="submission" date="2024-09" db="EMBL/GenBank/DDBJ databases">
        <authorList>
            <person name="Sun Q."/>
            <person name="Mori K."/>
        </authorList>
    </citation>
    <scope>NUCLEOTIDE SEQUENCE [LARGE SCALE GENOMIC DNA]</scope>
    <source>
        <strain evidence="2 3">JCM 3143</strain>
    </source>
</reference>
<sequence length="193" mass="21538">MSQVIVIEFVSLDGVVEDPDGRDGTPWGGWAFRYGPESVAGDKFALGEVLDSGAMLLGRLTWERFSRIWPARDDEFSRKMNALPKLVVSRSLERVEEWSNSALLRGEPAEEVAERKKRQTIVVAGSTGVVDVLRAHDLIDEYRLLVFPVVLGQGRRLFDRPGPPAGLSLESAERVGQAVRLVYRREPAQGDHR</sequence>
<dbReference type="EMBL" id="JBHMBW010000103">
    <property type="protein sequence ID" value="MFB9630914.1"/>
    <property type="molecule type" value="Genomic_DNA"/>
</dbReference>
<evidence type="ECO:0000313" key="3">
    <source>
        <dbReference type="Proteomes" id="UP001589532"/>
    </source>
</evidence>
<dbReference type="Pfam" id="PF01872">
    <property type="entry name" value="RibD_C"/>
    <property type="match status" value="1"/>
</dbReference>
<dbReference type="InterPro" id="IPR002734">
    <property type="entry name" value="RibDG_C"/>
</dbReference>
<dbReference type="InterPro" id="IPR024072">
    <property type="entry name" value="DHFR-like_dom_sf"/>
</dbReference>
<dbReference type="RefSeq" id="WP_344984551.1">
    <property type="nucleotide sequence ID" value="NZ_BAAAXV010000001.1"/>
</dbReference>
<proteinExistence type="predicted"/>
<keyword evidence="3" id="KW-1185">Reference proteome</keyword>
<accession>A0ABV5SGV6</accession>
<dbReference type="SUPFAM" id="SSF53597">
    <property type="entry name" value="Dihydrofolate reductase-like"/>
    <property type="match status" value="1"/>
</dbReference>
<organism evidence="2 3">
    <name type="scientific">Nonomuraea helvata</name>
    <dbReference type="NCBI Taxonomy" id="37484"/>
    <lineage>
        <taxon>Bacteria</taxon>
        <taxon>Bacillati</taxon>
        <taxon>Actinomycetota</taxon>
        <taxon>Actinomycetes</taxon>
        <taxon>Streptosporangiales</taxon>
        <taxon>Streptosporangiaceae</taxon>
        <taxon>Nonomuraea</taxon>
    </lineage>
</organism>
<gene>
    <name evidence="2" type="ORF">ACFFSA_48270</name>
</gene>
<comment type="caution">
    <text evidence="2">The sequence shown here is derived from an EMBL/GenBank/DDBJ whole genome shotgun (WGS) entry which is preliminary data.</text>
</comment>
<dbReference type="Proteomes" id="UP001589532">
    <property type="component" value="Unassembled WGS sequence"/>
</dbReference>
<evidence type="ECO:0000313" key="2">
    <source>
        <dbReference type="EMBL" id="MFB9630914.1"/>
    </source>
</evidence>
<protein>
    <submittedName>
        <fullName evidence="2">Dihydrofolate reductase family protein</fullName>
    </submittedName>
</protein>
<evidence type="ECO:0000259" key="1">
    <source>
        <dbReference type="Pfam" id="PF01872"/>
    </source>
</evidence>
<feature type="domain" description="Bacterial bifunctional deaminase-reductase C-terminal" evidence="1">
    <location>
        <begin position="4"/>
        <end position="179"/>
    </location>
</feature>